<dbReference type="PROSITE" id="PS50995">
    <property type="entry name" value="HTH_MARR_2"/>
    <property type="match status" value="1"/>
</dbReference>
<protein>
    <submittedName>
        <fullName evidence="5">MarR family transcriptional regulator</fullName>
    </submittedName>
</protein>
<name>A0A6M8UF93_9GAMM</name>
<keyword evidence="2" id="KW-0238">DNA-binding</keyword>
<dbReference type="PANTHER" id="PTHR42756:SF1">
    <property type="entry name" value="TRANSCRIPTIONAL REPRESSOR OF EMRAB OPERON"/>
    <property type="match status" value="1"/>
</dbReference>
<dbReference type="SMART" id="SM00347">
    <property type="entry name" value="HTH_MARR"/>
    <property type="match status" value="1"/>
</dbReference>
<dbReference type="RefSeq" id="WP_173634092.1">
    <property type="nucleotide sequence ID" value="NZ_CP054212.1"/>
</dbReference>
<dbReference type="GO" id="GO:0003700">
    <property type="term" value="F:DNA-binding transcription factor activity"/>
    <property type="evidence" value="ECO:0007669"/>
    <property type="project" value="InterPro"/>
</dbReference>
<dbReference type="PANTHER" id="PTHR42756">
    <property type="entry name" value="TRANSCRIPTIONAL REGULATOR, MARR"/>
    <property type="match status" value="1"/>
</dbReference>
<dbReference type="AlphaFoldDB" id="A0A6M8UF93"/>
<keyword evidence="6" id="KW-1185">Reference proteome</keyword>
<evidence type="ECO:0000256" key="3">
    <source>
        <dbReference type="ARBA" id="ARBA00023163"/>
    </source>
</evidence>
<evidence type="ECO:0000313" key="6">
    <source>
        <dbReference type="Proteomes" id="UP000505325"/>
    </source>
</evidence>
<proteinExistence type="predicted"/>
<dbReference type="InterPro" id="IPR000835">
    <property type="entry name" value="HTH_MarR-typ"/>
</dbReference>
<accession>A0A6M8UF93</accession>
<keyword evidence="3" id="KW-0804">Transcription</keyword>
<keyword evidence="1" id="KW-0805">Transcription regulation</keyword>
<dbReference type="Proteomes" id="UP000505325">
    <property type="component" value="Chromosome"/>
</dbReference>
<dbReference type="GO" id="GO:0003677">
    <property type="term" value="F:DNA binding"/>
    <property type="evidence" value="ECO:0007669"/>
    <property type="project" value="UniProtKB-KW"/>
</dbReference>
<dbReference type="InterPro" id="IPR036388">
    <property type="entry name" value="WH-like_DNA-bd_sf"/>
</dbReference>
<dbReference type="Gene3D" id="1.10.10.10">
    <property type="entry name" value="Winged helix-like DNA-binding domain superfamily/Winged helix DNA-binding domain"/>
    <property type="match status" value="1"/>
</dbReference>
<feature type="domain" description="HTH marR-type" evidence="4">
    <location>
        <begin position="1"/>
        <end position="146"/>
    </location>
</feature>
<evidence type="ECO:0000259" key="4">
    <source>
        <dbReference type="PROSITE" id="PS50995"/>
    </source>
</evidence>
<dbReference type="EMBL" id="CP054212">
    <property type="protein sequence ID" value="QKJ87127.1"/>
    <property type="molecule type" value="Genomic_DNA"/>
</dbReference>
<evidence type="ECO:0000313" key="5">
    <source>
        <dbReference type="EMBL" id="QKJ87127.1"/>
    </source>
</evidence>
<organism evidence="5 6">
    <name type="scientific">Paramixta manurensis</name>
    <dbReference type="NCBI Taxonomy" id="2740817"/>
    <lineage>
        <taxon>Bacteria</taxon>
        <taxon>Pseudomonadati</taxon>
        <taxon>Pseudomonadota</taxon>
        <taxon>Gammaproteobacteria</taxon>
        <taxon>Enterobacterales</taxon>
        <taxon>Erwiniaceae</taxon>
        <taxon>Paramixta</taxon>
    </lineage>
</organism>
<evidence type="ECO:0000256" key="2">
    <source>
        <dbReference type="ARBA" id="ARBA00023125"/>
    </source>
</evidence>
<evidence type="ECO:0000256" key="1">
    <source>
        <dbReference type="ARBA" id="ARBA00023015"/>
    </source>
</evidence>
<dbReference type="KEGG" id="pmak:PMPD1_2182"/>
<reference evidence="5 6" key="1">
    <citation type="submission" date="2020-06" db="EMBL/GenBank/DDBJ databases">
        <title>Genome sequence of Paramixta manurensis strain PD-1.</title>
        <authorList>
            <person name="Lee C.W."/>
            <person name="Kim J."/>
        </authorList>
    </citation>
    <scope>NUCLEOTIDE SEQUENCE [LARGE SCALE GENOMIC DNA]</scope>
    <source>
        <strain evidence="5 6">PD-1</strain>
    </source>
</reference>
<sequence>MQDAHIKYDIRTFHGALLDILSVMNHPLRDIQLLRAADVTLDQILFPLLVSIERFGPIGVVELADRMGRDYTTVSRQIKKLQVQELVGRQSNPHDKRMSEVVITEKGKAMTDQIDQARQQLMNRLFTDWPPEEVHHLFRLVRQYADSLIAARE</sequence>
<dbReference type="Pfam" id="PF01047">
    <property type="entry name" value="MarR"/>
    <property type="match status" value="1"/>
</dbReference>
<gene>
    <name evidence="5" type="ORF">PMPD1_2182</name>
</gene>
<dbReference type="InterPro" id="IPR036390">
    <property type="entry name" value="WH_DNA-bd_sf"/>
</dbReference>
<dbReference type="SUPFAM" id="SSF46785">
    <property type="entry name" value="Winged helix' DNA-binding domain"/>
    <property type="match status" value="1"/>
</dbReference>
<dbReference type="PRINTS" id="PR00598">
    <property type="entry name" value="HTHMARR"/>
</dbReference>